<evidence type="ECO:0000313" key="3">
    <source>
        <dbReference type="EMBL" id="VZH85712.1"/>
    </source>
</evidence>
<sequence length="268" mass="30795">MIAQCSYRCWYQRRTPNVYSALILCSHIWLVCSTFRLIACSLEPVKTPSDNSPESPEAQSASVLHDSKAYTPKKGRPTPTRKEAEIHAGSFRSRYSPNETWNEDRKKRKELKASMTKEEWKAYKKKQADASKQRRREAQRAMDSGDERYLLPRDRGEERRYIRNLVDSKRYINNLMMPLALALLVVMLFGNKFPAVTAMISTGALVVILVFLLEGILLGRKAARMAREKFPHTSESAFSLGFYAYGRATQPRRWRTPKPQVNIGDKVS</sequence>
<gene>
    <name evidence="3" type="ORF">FRC0190_01656</name>
</gene>
<reference evidence="3 4" key="1">
    <citation type="submission" date="2019-11" db="EMBL/GenBank/DDBJ databases">
        <authorList>
            <person name="Brisse S."/>
        </authorList>
    </citation>
    <scope>NUCLEOTIDE SEQUENCE [LARGE SCALE GENOMIC DNA]</scope>
    <source>
        <strain evidence="3">FRC0190</strain>
    </source>
</reference>
<dbReference type="KEGG" id="crf:FRC0190_01656"/>
<proteinExistence type="predicted"/>
<dbReference type="AlphaFoldDB" id="A0A6I8MFS4"/>
<evidence type="ECO:0008006" key="5">
    <source>
        <dbReference type="Google" id="ProtNLM"/>
    </source>
</evidence>
<evidence type="ECO:0000313" key="4">
    <source>
        <dbReference type="Proteomes" id="UP000423525"/>
    </source>
</evidence>
<evidence type="ECO:0000256" key="2">
    <source>
        <dbReference type="SAM" id="Phobius"/>
    </source>
</evidence>
<dbReference type="EMBL" id="LR738855">
    <property type="protein sequence ID" value="VZH85712.1"/>
    <property type="molecule type" value="Genomic_DNA"/>
</dbReference>
<dbReference type="Pfam" id="PF11241">
    <property type="entry name" value="DUF3043"/>
    <property type="match status" value="1"/>
</dbReference>
<feature type="transmembrane region" description="Helical" evidence="2">
    <location>
        <begin position="196"/>
        <end position="219"/>
    </location>
</feature>
<feature type="transmembrane region" description="Helical" evidence="2">
    <location>
        <begin position="171"/>
        <end position="190"/>
    </location>
</feature>
<keyword evidence="2" id="KW-0812">Transmembrane</keyword>
<dbReference type="Proteomes" id="UP000423525">
    <property type="component" value="Chromosome"/>
</dbReference>
<accession>A0A6I8MFS4</accession>
<organism evidence="3 4">
    <name type="scientific">Corynebacterium rouxii</name>
    <dbReference type="NCBI Taxonomy" id="2719119"/>
    <lineage>
        <taxon>Bacteria</taxon>
        <taxon>Bacillati</taxon>
        <taxon>Actinomycetota</taxon>
        <taxon>Actinomycetes</taxon>
        <taxon>Mycobacteriales</taxon>
        <taxon>Corynebacteriaceae</taxon>
        <taxon>Corynebacterium</taxon>
    </lineage>
</organism>
<keyword evidence="2" id="KW-1133">Transmembrane helix</keyword>
<name>A0A6I8MFS4_9CORY</name>
<feature type="compositionally biased region" description="Polar residues" evidence="1">
    <location>
        <begin position="48"/>
        <end position="62"/>
    </location>
</feature>
<dbReference type="InterPro" id="IPR021403">
    <property type="entry name" value="DUF3043"/>
</dbReference>
<feature type="region of interest" description="Disordered" evidence="1">
    <location>
        <begin position="118"/>
        <end position="148"/>
    </location>
</feature>
<keyword evidence="2" id="KW-0472">Membrane</keyword>
<protein>
    <recommendedName>
        <fullName evidence="5">DUF3043 domain-containing protein</fullName>
    </recommendedName>
</protein>
<feature type="region of interest" description="Disordered" evidence="1">
    <location>
        <begin position="46"/>
        <end position="89"/>
    </location>
</feature>
<evidence type="ECO:0000256" key="1">
    <source>
        <dbReference type="SAM" id="MobiDB-lite"/>
    </source>
</evidence>